<dbReference type="Gene3D" id="3.40.50.720">
    <property type="entry name" value="NAD(P)-binding Rossmann-like Domain"/>
    <property type="match status" value="2"/>
</dbReference>
<dbReference type="SUPFAM" id="SSF55021">
    <property type="entry name" value="ACT-like"/>
    <property type="match status" value="1"/>
</dbReference>
<reference evidence="11 12" key="2">
    <citation type="journal article" date="2011" name="J. Bacteriol.">
        <title>Complete genome sequences for the anaerobic, extremely thermophilic plant biomass-degrading bacteria Caldicellulosiruptor hydrothermalis, Caldicellulosiruptor kristjanssonii, Caldicellulosiruptor kronotskyensis, Caldicellulosiruptor owensenis, and Caldicellulosiruptor lactoaceticus.</title>
        <authorList>
            <person name="Blumer-Schuette S.E."/>
            <person name="Ozdemir I."/>
            <person name="Mistry D."/>
            <person name="Lucas S."/>
            <person name="Lapidus A."/>
            <person name="Cheng J.F."/>
            <person name="Goodwin L.A."/>
            <person name="Pitluck S."/>
            <person name="Land M.L."/>
            <person name="Hauser L.J."/>
            <person name="Woyke T."/>
            <person name="Mikhailova N."/>
            <person name="Pati A."/>
            <person name="Kyrpides N.C."/>
            <person name="Ivanova N."/>
            <person name="Detter J.C."/>
            <person name="Walston-Davenport K."/>
            <person name="Han S."/>
            <person name="Adams M.W."/>
            <person name="Kelly R.M."/>
        </authorList>
    </citation>
    <scope>NUCLEOTIDE SEQUENCE [LARGE SCALE GENOMIC DNA]</scope>
    <source>
        <strain evidence="12">DSM 18901 / VKM B-2411 / 108</strain>
    </source>
</reference>
<dbReference type="InterPro" id="IPR029009">
    <property type="entry name" value="ASB_dom_sf"/>
</dbReference>
<dbReference type="PROSITE" id="PS00065">
    <property type="entry name" value="D_2_HYDROXYACID_DH_1"/>
    <property type="match status" value="1"/>
</dbReference>
<name>E4Q9P6_CALH1</name>
<keyword evidence="5 9" id="KW-0560">Oxidoreductase</keyword>
<dbReference type="InterPro" id="IPR029752">
    <property type="entry name" value="D-isomer_DH_CS1"/>
</dbReference>
<keyword evidence="6 9" id="KW-0520">NAD</keyword>
<dbReference type="OrthoDB" id="9805416at2"/>
<comment type="similarity">
    <text evidence="3 9">Belongs to the D-isomer specific 2-hydroxyacid dehydrogenase family.</text>
</comment>
<dbReference type="AlphaFoldDB" id="E4Q9P6"/>
<dbReference type="PANTHER" id="PTHR42938">
    <property type="entry name" value="FORMATE DEHYDROGENASE 1"/>
    <property type="match status" value="1"/>
</dbReference>
<keyword evidence="12" id="KW-1185">Reference proteome</keyword>
<dbReference type="InterPro" id="IPR006139">
    <property type="entry name" value="D-isomer_2_OHA_DH_cat_dom"/>
</dbReference>
<evidence type="ECO:0000256" key="2">
    <source>
        <dbReference type="ARBA" id="ARBA00005216"/>
    </source>
</evidence>
<dbReference type="STRING" id="632292.Calhy_2453"/>
<accession>E4Q9P6</accession>
<dbReference type="InterPro" id="IPR002912">
    <property type="entry name" value="ACT_dom"/>
</dbReference>
<dbReference type="FunFam" id="3.40.50.720:FF:000021">
    <property type="entry name" value="D-3-phosphoglycerate dehydrogenase"/>
    <property type="match status" value="1"/>
</dbReference>
<dbReference type="PANTHER" id="PTHR42938:SF47">
    <property type="entry name" value="HYDROXYPYRUVATE REDUCTASE"/>
    <property type="match status" value="1"/>
</dbReference>
<dbReference type="RefSeq" id="WP_013404291.1">
    <property type="nucleotide sequence ID" value="NC_014652.1"/>
</dbReference>
<evidence type="ECO:0000256" key="5">
    <source>
        <dbReference type="ARBA" id="ARBA00023002"/>
    </source>
</evidence>
<dbReference type="GO" id="GO:0051287">
    <property type="term" value="F:NAD binding"/>
    <property type="evidence" value="ECO:0007669"/>
    <property type="project" value="UniProtKB-UniRule"/>
</dbReference>
<keyword evidence="9" id="KW-0718">Serine biosynthesis</keyword>
<dbReference type="InterPro" id="IPR045626">
    <property type="entry name" value="PGDH_ASB_dom"/>
</dbReference>
<evidence type="ECO:0000259" key="10">
    <source>
        <dbReference type="PROSITE" id="PS51671"/>
    </source>
</evidence>
<dbReference type="PROSITE" id="PS51671">
    <property type="entry name" value="ACT"/>
    <property type="match status" value="1"/>
</dbReference>
<evidence type="ECO:0000256" key="7">
    <source>
        <dbReference type="ARBA" id="ARBA00048126"/>
    </source>
</evidence>
<evidence type="ECO:0000313" key="12">
    <source>
        <dbReference type="Proteomes" id="UP000006890"/>
    </source>
</evidence>
<dbReference type="SUPFAM" id="SSF52283">
    <property type="entry name" value="Formate/glycerate dehydrogenase catalytic domain-like"/>
    <property type="match status" value="1"/>
</dbReference>
<evidence type="ECO:0000256" key="1">
    <source>
        <dbReference type="ARBA" id="ARBA00003800"/>
    </source>
</evidence>
<dbReference type="eggNOG" id="COG0111">
    <property type="taxonomic scope" value="Bacteria"/>
</dbReference>
<dbReference type="GO" id="GO:0004617">
    <property type="term" value="F:phosphoglycerate dehydrogenase activity"/>
    <property type="evidence" value="ECO:0007669"/>
    <property type="project" value="UniProtKB-UniRule"/>
</dbReference>
<dbReference type="InterPro" id="IPR029753">
    <property type="entry name" value="D-isomer_DH_CS"/>
</dbReference>
<evidence type="ECO:0000256" key="8">
    <source>
        <dbReference type="ARBA" id="ARBA00048731"/>
    </source>
</evidence>
<dbReference type="CDD" id="cd12173">
    <property type="entry name" value="PGDH_4"/>
    <property type="match status" value="1"/>
</dbReference>
<dbReference type="FunFam" id="3.30.70.260:FF:000008">
    <property type="entry name" value="D-3-phosphoglycerate dehydrogenase, chloroplastic"/>
    <property type="match status" value="1"/>
</dbReference>
<dbReference type="Gene3D" id="3.30.1330.90">
    <property type="entry name" value="D-3-phosphoglycerate dehydrogenase, domain 3"/>
    <property type="match status" value="1"/>
</dbReference>
<proteinExistence type="inferred from homology"/>
<dbReference type="Proteomes" id="UP000006890">
    <property type="component" value="Chromosome"/>
</dbReference>
<sequence length="531" mass="59288">MKVIVSERIAPEGIELLKNEGFEVNVRVGISYEELLEIIENYDALIVRSATKVDEQMIKRGKNLKVIARAGVGIDNVDVEAATKQGIIVVNAPDGNIMAAAELTIGLIFSIFRNIPQAYMACKQGDFRRNRFKGVELYEKTAGIIGFGKIGALVAERLKACGMRVIAYDPYVSEEKFRKFGVEKVDFETLLREADLITIHTPKTAETYNLISEKEFKKMKRGVRIVNCARGGVINEKDLYNAIKEGIVAAAALDVMEREPNFEIEKQDYYNPLLELDNVVITPHLGASTQEAQVNIAVSIAKEVVAVLKGGIAKNAVNLPAFEKEKVDEILPHLELAEAIGKIYIQAERTFANKIEIIYSGEIDPKMTTWLTRALLKAYLEFSVQDTVNYVNAQVLAQEQGIEVIESRKQESGKFKNMITARFTTEEKTLELSGTVYNNEGRIIDFFGYKVDFKPEKYMLLIQNIDKPGMIGKIGTIVGEYDINIAQMQVSRNKKGEKAVMVCEVDGIVPNEAIEKLKNTDGILRVTMAKL</sequence>
<reference key="1">
    <citation type="submission" date="2010-09" db="EMBL/GenBank/DDBJ databases">
        <title>Complete sequence of Caldicellulosiruptor hydrothermalis 108.</title>
        <authorList>
            <consortium name="US DOE Joint Genome Institute"/>
            <person name="Lucas S."/>
            <person name="Copeland A."/>
            <person name="Lapidus A."/>
            <person name="Cheng J.-F."/>
            <person name="Bruce D."/>
            <person name="Goodwin L."/>
            <person name="Pitluck S."/>
            <person name="Davenport K."/>
            <person name="Detter J.C."/>
            <person name="Han C."/>
            <person name="Tapia R."/>
            <person name="Land M."/>
            <person name="Hauser L."/>
            <person name="Chang Y.-J."/>
            <person name="Jeffries C."/>
            <person name="Kyrpides N."/>
            <person name="Ivanova N."/>
            <person name="Mikhailova N."/>
            <person name="Blumer-Schuette S.E."/>
            <person name="Kelly R.M."/>
            <person name="Woyke T."/>
        </authorList>
    </citation>
    <scope>NUCLEOTIDE SEQUENCE</scope>
    <source>
        <strain>108</strain>
    </source>
</reference>
<organism evidence="11 12">
    <name type="scientific">Caldicellulosiruptor hydrothermalis (strain DSM 18901 / VKM B-2411 / 108)</name>
    <dbReference type="NCBI Taxonomy" id="632292"/>
    <lineage>
        <taxon>Bacteria</taxon>
        <taxon>Bacillati</taxon>
        <taxon>Bacillota</taxon>
        <taxon>Bacillota incertae sedis</taxon>
        <taxon>Caldicellulosiruptorales</taxon>
        <taxon>Caldicellulosiruptoraceae</taxon>
        <taxon>Caldicellulosiruptor</taxon>
    </lineage>
</organism>
<evidence type="ECO:0000256" key="6">
    <source>
        <dbReference type="ARBA" id="ARBA00023027"/>
    </source>
</evidence>
<dbReference type="EMBL" id="CP002219">
    <property type="protein sequence ID" value="ADQ08151.1"/>
    <property type="molecule type" value="Genomic_DNA"/>
</dbReference>
<comment type="catalytic activity">
    <reaction evidence="7">
        <text>(R)-2-hydroxyglutarate + NAD(+) = 2-oxoglutarate + NADH + H(+)</text>
        <dbReference type="Rhea" id="RHEA:49612"/>
        <dbReference type="ChEBI" id="CHEBI:15378"/>
        <dbReference type="ChEBI" id="CHEBI:15801"/>
        <dbReference type="ChEBI" id="CHEBI:16810"/>
        <dbReference type="ChEBI" id="CHEBI:57540"/>
        <dbReference type="ChEBI" id="CHEBI:57945"/>
        <dbReference type="EC" id="1.1.1.399"/>
    </reaction>
</comment>
<dbReference type="Pfam" id="PF01842">
    <property type="entry name" value="ACT"/>
    <property type="match status" value="1"/>
</dbReference>
<keyword evidence="9" id="KW-0028">Amino-acid biosynthesis</keyword>
<dbReference type="InterPro" id="IPR006140">
    <property type="entry name" value="D-isomer_DH_NAD-bd"/>
</dbReference>
<dbReference type="Pfam" id="PF00389">
    <property type="entry name" value="2-Hacid_dh"/>
    <property type="match status" value="1"/>
</dbReference>
<evidence type="ECO:0000256" key="4">
    <source>
        <dbReference type="ARBA" id="ARBA00021582"/>
    </source>
</evidence>
<evidence type="ECO:0000256" key="3">
    <source>
        <dbReference type="ARBA" id="ARBA00005854"/>
    </source>
</evidence>
<dbReference type="GO" id="GO:0006564">
    <property type="term" value="P:L-serine biosynthetic process"/>
    <property type="evidence" value="ECO:0007669"/>
    <property type="project" value="UniProtKB-UniRule"/>
</dbReference>
<comment type="pathway">
    <text evidence="2 9">Amino-acid biosynthesis; L-serine biosynthesis; L-serine from 3-phospho-D-glycerate: step 1/3.</text>
</comment>
<dbReference type="Pfam" id="PF02826">
    <property type="entry name" value="2-Hacid_dh_C"/>
    <property type="match status" value="1"/>
</dbReference>
<protein>
    <recommendedName>
        <fullName evidence="4 9">D-3-phosphoglycerate dehydrogenase</fullName>
        <ecNumber evidence="9">1.1.1.95</ecNumber>
    </recommendedName>
</protein>
<feature type="domain" description="ACT" evidence="10">
    <location>
        <begin position="459"/>
        <end position="531"/>
    </location>
</feature>
<dbReference type="Gene3D" id="3.30.70.260">
    <property type="match status" value="1"/>
</dbReference>
<dbReference type="EC" id="1.1.1.95" evidence="9"/>
<comment type="catalytic activity">
    <reaction evidence="8 9">
        <text>(2R)-3-phosphoglycerate + NAD(+) = 3-phosphooxypyruvate + NADH + H(+)</text>
        <dbReference type="Rhea" id="RHEA:12641"/>
        <dbReference type="ChEBI" id="CHEBI:15378"/>
        <dbReference type="ChEBI" id="CHEBI:18110"/>
        <dbReference type="ChEBI" id="CHEBI:57540"/>
        <dbReference type="ChEBI" id="CHEBI:57945"/>
        <dbReference type="ChEBI" id="CHEBI:58272"/>
        <dbReference type="EC" id="1.1.1.95"/>
    </reaction>
</comment>
<evidence type="ECO:0000256" key="9">
    <source>
        <dbReference type="RuleBase" id="RU363003"/>
    </source>
</evidence>
<dbReference type="NCBIfam" id="TIGR01327">
    <property type="entry name" value="PGDH"/>
    <property type="match status" value="1"/>
</dbReference>
<evidence type="ECO:0000313" key="11">
    <source>
        <dbReference type="EMBL" id="ADQ08151.1"/>
    </source>
</evidence>
<dbReference type="SUPFAM" id="SSF51735">
    <property type="entry name" value="NAD(P)-binding Rossmann-fold domains"/>
    <property type="match status" value="1"/>
</dbReference>
<dbReference type="CDD" id="cd04902">
    <property type="entry name" value="ACT_3PGDH-xct"/>
    <property type="match status" value="1"/>
</dbReference>
<dbReference type="Pfam" id="PF19304">
    <property type="entry name" value="PGDH_inter"/>
    <property type="match status" value="1"/>
</dbReference>
<dbReference type="PROSITE" id="PS00671">
    <property type="entry name" value="D_2_HYDROXYACID_DH_3"/>
    <property type="match status" value="1"/>
</dbReference>
<dbReference type="HOGENOM" id="CLU_019796_8_1_9"/>
<dbReference type="InterPro" id="IPR006236">
    <property type="entry name" value="PGDH"/>
</dbReference>
<dbReference type="InterPro" id="IPR036291">
    <property type="entry name" value="NAD(P)-bd_dom_sf"/>
</dbReference>
<gene>
    <name evidence="11" type="ordered locus">Calhy_2453</name>
</gene>
<dbReference type="KEGG" id="chd:Calhy_2453"/>
<dbReference type="InterPro" id="IPR045865">
    <property type="entry name" value="ACT-like_dom_sf"/>
</dbReference>
<dbReference type="SUPFAM" id="SSF143548">
    <property type="entry name" value="Serine metabolism enzymes domain"/>
    <property type="match status" value="1"/>
</dbReference>
<dbReference type="UniPathway" id="UPA00135">
    <property type="reaction ID" value="UER00196"/>
</dbReference>
<comment type="function">
    <text evidence="1">Catalyzes the reversible oxidation of 3-phospho-D-glycerate to 3-phosphonooxypyruvate, the first step of the phosphorylated L-serine biosynthesis pathway. Also catalyzes the reversible oxidation of 2-hydroxyglutarate to 2-oxoglutarate.</text>
</comment>